<evidence type="ECO:0000313" key="2">
    <source>
        <dbReference type="Proteomes" id="UP000468901"/>
    </source>
</evidence>
<name>A0A6N6VEB0_9HYPH</name>
<dbReference type="Gene3D" id="3.30.160.150">
    <property type="entry name" value="Lipoprotein like domain"/>
    <property type="match status" value="1"/>
</dbReference>
<protein>
    <recommendedName>
        <fullName evidence="3">LPS-assembly lipoprotein LptE</fullName>
    </recommendedName>
</protein>
<proteinExistence type="predicted"/>
<evidence type="ECO:0000313" key="1">
    <source>
        <dbReference type="EMBL" id="KAB7738508.1"/>
    </source>
</evidence>
<gene>
    <name evidence="1" type="ORF">F2P47_17050</name>
</gene>
<keyword evidence="2" id="KW-1185">Reference proteome</keyword>
<dbReference type="Proteomes" id="UP000468901">
    <property type="component" value="Unassembled WGS sequence"/>
</dbReference>
<dbReference type="AlphaFoldDB" id="A0A6N6VEB0"/>
<evidence type="ECO:0008006" key="3">
    <source>
        <dbReference type="Google" id="ProtNLM"/>
    </source>
</evidence>
<organism evidence="1 2">
    <name type="scientific">Parvibaculum sedimenti</name>
    <dbReference type="NCBI Taxonomy" id="2608632"/>
    <lineage>
        <taxon>Bacteria</taxon>
        <taxon>Pseudomonadati</taxon>
        <taxon>Pseudomonadota</taxon>
        <taxon>Alphaproteobacteria</taxon>
        <taxon>Hyphomicrobiales</taxon>
        <taxon>Parvibaculaceae</taxon>
        <taxon>Parvibaculum</taxon>
    </lineage>
</organism>
<accession>A0A6N6VEB0</accession>
<sequence>MRRSSARRWPSKKWRRPSMGKRSARSSWFRARSSTLWSERMHSLRTALLLLVVAALPLGGCGFRPLYSDRGTESTVNKLADVDVSVPENDIGRLLKYSLLDRMTDTGYAPASAAYKLMLSPSAYTENVAVQQNAAVTRANFVLVVPFTLVGTDGKTLFRSVARSRSSYNRVESEFANLTASKDAEKRTAEAVADDIKLQLSVYFDRQTSAATTSAK</sequence>
<comment type="caution">
    <text evidence="1">The sequence shown here is derived from an EMBL/GenBank/DDBJ whole genome shotgun (WGS) entry which is preliminary data.</text>
</comment>
<dbReference type="EMBL" id="WESC01000021">
    <property type="protein sequence ID" value="KAB7738508.1"/>
    <property type="molecule type" value="Genomic_DNA"/>
</dbReference>
<reference evidence="1 2" key="1">
    <citation type="submission" date="2019-09" db="EMBL/GenBank/DDBJ databases">
        <title>Parvibaculum sedimenti sp. nov., isolated from sediment.</title>
        <authorList>
            <person name="Wang Y."/>
        </authorList>
    </citation>
    <scope>NUCLEOTIDE SEQUENCE [LARGE SCALE GENOMIC DNA]</scope>
    <source>
        <strain evidence="1 2">HXT-9</strain>
    </source>
</reference>